<keyword evidence="3" id="KW-1185">Reference proteome</keyword>
<sequence length="138" mass="14751">MTQSQLSTNMADAERPNGQAMLRGTRGRCPACGEGKLFKGYLKVADHCPSCGEAMHHQRADDGPAYLTILLVSHLGAPILLASFIAWRPSAMTMIMTFGLGAIALSLLLLPRIKGAMIGLQWARRMHGFGDAAEPASS</sequence>
<dbReference type="Proteomes" id="UP001320702">
    <property type="component" value="Unassembled WGS sequence"/>
</dbReference>
<protein>
    <submittedName>
        <fullName evidence="2">DUF983 domain-containing protein</fullName>
    </submittedName>
</protein>
<gene>
    <name evidence="2" type="ORF">MU516_13275</name>
</gene>
<name>A0ABT2KBC7_9RHOB</name>
<evidence type="ECO:0000313" key="3">
    <source>
        <dbReference type="Proteomes" id="UP001320702"/>
    </source>
</evidence>
<evidence type="ECO:0000256" key="1">
    <source>
        <dbReference type="SAM" id="Phobius"/>
    </source>
</evidence>
<organism evidence="2 3">
    <name type="scientific">Paracoccus maritimus</name>
    <dbReference type="NCBI Taxonomy" id="2933292"/>
    <lineage>
        <taxon>Bacteria</taxon>
        <taxon>Pseudomonadati</taxon>
        <taxon>Pseudomonadota</taxon>
        <taxon>Alphaproteobacteria</taxon>
        <taxon>Rhodobacterales</taxon>
        <taxon>Paracoccaceae</taxon>
        <taxon>Paracoccus</taxon>
    </lineage>
</organism>
<keyword evidence="1" id="KW-1133">Transmembrane helix</keyword>
<dbReference type="Pfam" id="PF06170">
    <property type="entry name" value="DUF983"/>
    <property type="match status" value="1"/>
</dbReference>
<proteinExistence type="predicted"/>
<feature type="transmembrane region" description="Helical" evidence="1">
    <location>
        <begin position="65"/>
        <end position="85"/>
    </location>
</feature>
<dbReference type="EMBL" id="JANAVZ010000007">
    <property type="protein sequence ID" value="MCT4333833.1"/>
    <property type="molecule type" value="Genomic_DNA"/>
</dbReference>
<keyword evidence="1" id="KW-0472">Membrane</keyword>
<dbReference type="RefSeq" id="WP_260277709.1">
    <property type="nucleotide sequence ID" value="NZ_JANAVZ010000007.1"/>
</dbReference>
<feature type="transmembrane region" description="Helical" evidence="1">
    <location>
        <begin position="91"/>
        <end position="110"/>
    </location>
</feature>
<keyword evidence="1" id="KW-0812">Transmembrane</keyword>
<accession>A0ABT2KBC7</accession>
<comment type="caution">
    <text evidence="2">The sequence shown here is derived from an EMBL/GenBank/DDBJ whole genome shotgun (WGS) entry which is preliminary data.</text>
</comment>
<dbReference type="InterPro" id="IPR009325">
    <property type="entry name" value="DUF983"/>
</dbReference>
<evidence type="ECO:0000313" key="2">
    <source>
        <dbReference type="EMBL" id="MCT4333833.1"/>
    </source>
</evidence>
<reference evidence="2 3" key="1">
    <citation type="submission" date="2022-04" db="EMBL/GenBank/DDBJ databases">
        <title>Paracoccus sp. YLB-12 draft genome sequence.</title>
        <authorList>
            <person name="Yu L."/>
        </authorList>
    </citation>
    <scope>NUCLEOTIDE SEQUENCE [LARGE SCALE GENOMIC DNA]</scope>
    <source>
        <strain evidence="2 3">YLB-12</strain>
    </source>
</reference>